<gene>
    <name evidence="1" type="ORF">GCM10009083_05110</name>
</gene>
<evidence type="ECO:0008006" key="3">
    <source>
        <dbReference type="Google" id="ProtNLM"/>
    </source>
</evidence>
<dbReference type="InterPro" id="IPR009097">
    <property type="entry name" value="Cyclic_Pdiesterase"/>
</dbReference>
<keyword evidence="2" id="KW-1185">Reference proteome</keyword>
<dbReference type="SUPFAM" id="SSF55144">
    <property type="entry name" value="LigT-like"/>
    <property type="match status" value="1"/>
</dbReference>
<protein>
    <recommendedName>
        <fullName evidence="3">2'-5' RNA ligase family protein</fullName>
    </recommendedName>
</protein>
<dbReference type="Proteomes" id="UP000633263">
    <property type="component" value="Unassembled WGS sequence"/>
</dbReference>
<evidence type="ECO:0000313" key="1">
    <source>
        <dbReference type="EMBL" id="GGI91689.1"/>
    </source>
</evidence>
<evidence type="ECO:0000313" key="2">
    <source>
        <dbReference type="Proteomes" id="UP000633263"/>
    </source>
</evidence>
<comment type="caution">
    <text evidence="1">The sequence shown here is derived from an EMBL/GenBank/DDBJ whole genome shotgun (WGS) entry which is preliminary data.</text>
</comment>
<sequence length="263" mass="29446">MVCLRALNIKDGRQSASAGLVPAAVLGILAGRDFRRNGMLTTASGFPFSATLVAQPHDYPEWHKGRSRYGIWMVPIDCPRVLGYVEQVTEQLSDLLHPTRRQPHLTVFVCGFEQPERVHDDDFTADQLARQMAALQRLQPPACSLQIGVPDSFASAAYLRVGDPDGQLSSWREALGEGGREVRFGPYVPHVTLGLYRRQLGAAELRRRLDAVTGTRQVELPVSRLEYADYDSRDMFGRLRCRQVIKLDRRSETRPATDCPGRS</sequence>
<dbReference type="EMBL" id="BMNN01000001">
    <property type="protein sequence ID" value="GGI91689.1"/>
    <property type="molecule type" value="Genomic_DNA"/>
</dbReference>
<name>A0ABQ2CLM0_9GAMM</name>
<dbReference type="Gene3D" id="3.90.1140.10">
    <property type="entry name" value="Cyclic phosphodiesterase"/>
    <property type="match status" value="1"/>
</dbReference>
<reference evidence="2" key="1">
    <citation type="journal article" date="2019" name="Int. J. Syst. Evol. Microbiol.">
        <title>The Global Catalogue of Microorganisms (GCM) 10K type strain sequencing project: providing services to taxonomists for standard genome sequencing and annotation.</title>
        <authorList>
            <consortium name="The Broad Institute Genomics Platform"/>
            <consortium name="The Broad Institute Genome Sequencing Center for Infectious Disease"/>
            <person name="Wu L."/>
            <person name="Ma J."/>
        </authorList>
    </citation>
    <scope>NUCLEOTIDE SEQUENCE [LARGE SCALE GENOMIC DNA]</scope>
    <source>
        <strain evidence="2">JCM 11590</strain>
    </source>
</reference>
<accession>A0ABQ2CLM0</accession>
<organism evidence="1 2">
    <name type="scientific">Halopseudomonas pertucinogena</name>
    <dbReference type="NCBI Taxonomy" id="86175"/>
    <lineage>
        <taxon>Bacteria</taxon>
        <taxon>Pseudomonadati</taxon>
        <taxon>Pseudomonadota</taxon>
        <taxon>Gammaproteobacteria</taxon>
        <taxon>Pseudomonadales</taxon>
        <taxon>Pseudomonadaceae</taxon>
        <taxon>Halopseudomonas</taxon>
    </lineage>
</organism>
<proteinExistence type="predicted"/>
<dbReference type="Pfam" id="PF13563">
    <property type="entry name" value="2_5_RNA_ligase2"/>
    <property type="match status" value="1"/>
</dbReference>